<keyword evidence="1" id="KW-0732">Signal</keyword>
<keyword evidence="2" id="KW-0614">Plasmid</keyword>
<evidence type="ECO:0000256" key="1">
    <source>
        <dbReference type="SAM" id="SignalP"/>
    </source>
</evidence>
<evidence type="ECO:0000313" key="3">
    <source>
        <dbReference type="Proteomes" id="UP000295294"/>
    </source>
</evidence>
<geneLocation type="plasmid" evidence="2">
    <name>unnamed2</name>
</geneLocation>
<dbReference type="KEGG" id="cox:E0W60_33700"/>
<sequence>MKCKRSVASLTVTIAMLLSANAFAEQGNADAGQTNLTYEIKLLENGQVIHTTTLSAIAGKPSSSKSGRWISYLAACDSTAPEALSCSAEKVWDGISIEVMPAVEGNGALTTELEITDSQLIGMDTITHGGYQVEAPRMSSAVAKMSISMREGSTVHLPYGARSTASQREITIIARKS</sequence>
<organism evidence="2 3">
    <name type="scientific">Cupriavidus oxalaticus</name>
    <dbReference type="NCBI Taxonomy" id="96344"/>
    <lineage>
        <taxon>Bacteria</taxon>
        <taxon>Pseudomonadati</taxon>
        <taxon>Pseudomonadota</taxon>
        <taxon>Betaproteobacteria</taxon>
        <taxon>Burkholderiales</taxon>
        <taxon>Burkholderiaceae</taxon>
        <taxon>Cupriavidus</taxon>
    </lineage>
</organism>
<reference evidence="2 3" key="1">
    <citation type="submission" date="2019-03" db="EMBL/GenBank/DDBJ databases">
        <title>Efficiently degradation of phenoxyalkanoic acid herbicides by Cupriavidus oxalaticus strain X32.</title>
        <authorList>
            <person name="Sheng X."/>
        </authorList>
    </citation>
    <scope>NUCLEOTIDE SEQUENCE [LARGE SCALE GENOMIC DNA]</scope>
    <source>
        <strain evidence="2 3">X32</strain>
        <plasmid evidence="2 3">unnamed2</plasmid>
    </source>
</reference>
<dbReference type="RefSeq" id="WP_135707185.1">
    <property type="nucleotide sequence ID" value="NZ_CP038637.1"/>
</dbReference>
<protein>
    <submittedName>
        <fullName evidence="2">Uncharacterized protein</fullName>
    </submittedName>
</protein>
<feature type="signal peptide" evidence="1">
    <location>
        <begin position="1"/>
        <end position="24"/>
    </location>
</feature>
<feature type="chain" id="PRO_5020983850" evidence="1">
    <location>
        <begin position="25"/>
        <end position="177"/>
    </location>
</feature>
<accession>A0A4P7LIE6</accession>
<dbReference type="EMBL" id="CP038637">
    <property type="protein sequence ID" value="QBY56014.1"/>
    <property type="molecule type" value="Genomic_DNA"/>
</dbReference>
<proteinExistence type="predicted"/>
<dbReference type="Proteomes" id="UP000295294">
    <property type="component" value="Plasmid unnamed2"/>
</dbReference>
<dbReference type="AlphaFoldDB" id="A0A4P7LIE6"/>
<evidence type="ECO:0000313" key="2">
    <source>
        <dbReference type="EMBL" id="QBY56014.1"/>
    </source>
</evidence>
<name>A0A4P7LIE6_9BURK</name>
<dbReference type="OrthoDB" id="9900568at2"/>
<gene>
    <name evidence="2" type="ORF">E0W60_33700</name>
</gene>